<evidence type="ECO:0000256" key="2">
    <source>
        <dbReference type="ARBA" id="ARBA00022679"/>
    </source>
</evidence>
<keyword evidence="3 5" id="KW-0012">Acyltransferase</keyword>
<dbReference type="eggNOG" id="COG0183">
    <property type="taxonomic scope" value="Bacteria"/>
</dbReference>
<dbReference type="PROSITE" id="PS00737">
    <property type="entry name" value="THIOLASE_2"/>
    <property type="match status" value="1"/>
</dbReference>
<dbReference type="EMBL" id="JHAC01000003">
    <property type="protein sequence ID" value="EYB69677.1"/>
    <property type="molecule type" value="Genomic_DNA"/>
</dbReference>
<feature type="active site" description="Proton acceptor" evidence="4">
    <location>
        <position position="346"/>
    </location>
</feature>
<dbReference type="STRING" id="1476583.DEIPH_ctg003orf0001"/>
<protein>
    <submittedName>
        <fullName evidence="8">Acetyl-CoA C-acetyltransferase</fullName>
    </submittedName>
</protein>
<dbReference type="PATRIC" id="fig|1476583.3.peg.158"/>
<dbReference type="Pfam" id="PF02803">
    <property type="entry name" value="Thiolase_C"/>
    <property type="match status" value="1"/>
</dbReference>
<dbReference type="Pfam" id="PF00108">
    <property type="entry name" value="Thiolase_N"/>
    <property type="match status" value="1"/>
</dbReference>
<evidence type="ECO:0000256" key="1">
    <source>
        <dbReference type="ARBA" id="ARBA00010982"/>
    </source>
</evidence>
<keyword evidence="2 5" id="KW-0808">Transferase</keyword>
<proteinExistence type="inferred from homology"/>
<feature type="domain" description="Thiolase N-terminal" evidence="6">
    <location>
        <begin position="5"/>
        <end position="260"/>
    </location>
</feature>
<dbReference type="SUPFAM" id="SSF53901">
    <property type="entry name" value="Thiolase-like"/>
    <property type="match status" value="2"/>
</dbReference>
<dbReference type="InterPro" id="IPR020613">
    <property type="entry name" value="Thiolase_CS"/>
</dbReference>
<feature type="active site" description="Acyl-thioester intermediate" evidence="4">
    <location>
        <position position="86"/>
    </location>
</feature>
<comment type="caution">
    <text evidence="8">The sequence shown here is derived from an EMBL/GenBank/DDBJ whole genome shotgun (WGS) entry which is preliminary data.</text>
</comment>
<dbReference type="Gene3D" id="3.40.47.10">
    <property type="match status" value="2"/>
</dbReference>
<dbReference type="InterPro" id="IPR002155">
    <property type="entry name" value="Thiolase"/>
</dbReference>
<dbReference type="NCBIfam" id="TIGR01930">
    <property type="entry name" value="AcCoA-C-Actrans"/>
    <property type="match status" value="1"/>
</dbReference>
<dbReference type="PROSITE" id="PS00099">
    <property type="entry name" value="THIOLASE_3"/>
    <property type="match status" value="1"/>
</dbReference>
<dbReference type="PANTHER" id="PTHR18919">
    <property type="entry name" value="ACETYL-COA C-ACYLTRANSFERASE"/>
    <property type="match status" value="1"/>
</dbReference>
<dbReference type="InterPro" id="IPR020616">
    <property type="entry name" value="Thiolase_N"/>
</dbReference>
<comment type="similarity">
    <text evidence="1 5">Belongs to the thiolase-like superfamily. Thiolase family.</text>
</comment>
<feature type="active site" description="Proton acceptor" evidence="4">
    <location>
        <position position="376"/>
    </location>
</feature>
<evidence type="ECO:0000256" key="4">
    <source>
        <dbReference type="PIRSR" id="PIRSR000429-1"/>
    </source>
</evidence>
<evidence type="ECO:0000256" key="5">
    <source>
        <dbReference type="RuleBase" id="RU003557"/>
    </source>
</evidence>
<dbReference type="Proteomes" id="UP000020492">
    <property type="component" value="Unassembled WGS sequence"/>
</dbReference>
<dbReference type="FunFam" id="3.40.47.10:FF:000010">
    <property type="entry name" value="Acetyl-CoA acetyltransferase (Thiolase)"/>
    <property type="match status" value="1"/>
</dbReference>
<dbReference type="OrthoDB" id="9764892at2"/>
<gene>
    <name evidence="8" type="ORF">DEIPH_ctg003orf0001</name>
</gene>
<dbReference type="InterPro" id="IPR020610">
    <property type="entry name" value="Thiolase_AS"/>
</dbReference>
<keyword evidence="9" id="KW-1185">Reference proteome</keyword>
<name>A0A016QUY0_9DEIO</name>
<feature type="domain" description="Thiolase C-terminal" evidence="7">
    <location>
        <begin position="268"/>
        <end position="388"/>
    </location>
</feature>
<dbReference type="GO" id="GO:0003988">
    <property type="term" value="F:acetyl-CoA C-acyltransferase activity"/>
    <property type="evidence" value="ECO:0007669"/>
    <property type="project" value="UniProtKB-ARBA"/>
</dbReference>
<dbReference type="InterPro" id="IPR020615">
    <property type="entry name" value="Thiolase_acyl_enz_int_AS"/>
</dbReference>
<dbReference type="RefSeq" id="WP_034352312.1">
    <property type="nucleotide sequence ID" value="NZ_JHAC01000003.1"/>
</dbReference>
<dbReference type="InterPro" id="IPR016039">
    <property type="entry name" value="Thiolase-like"/>
</dbReference>
<organism evidence="8 9">
    <name type="scientific">Deinococcus phoenicis</name>
    <dbReference type="NCBI Taxonomy" id="1476583"/>
    <lineage>
        <taxon>Bacteria</taxon>
        <taxon>Thermotogati</taxon>
        <taxon>Deinococcota</taxon>
        <taxon>Deinococci</taxon>
        <taxon>Deinococcales</taxon>
        <taxon>Deinococcaceae</taxon>
        <taxon>Deinococcus</taxon>
    </lineage>
</organism>
<dbReference type="InterPro" id="IPR020617">
    <property type="entry name" value="Thiolase_C"/>
</dbReference>
<accession>A0A016QUY0</accession>
<evidence type="ECO:0000259" key="7">
    <source>
        <dbReference type="Pfam" id="PF02803"/>
    </source>
</evidence>
<dbReference type="PANTHER" id="PTHR18919:SF107">
    <property type="entry name" value="ACETYL-COA ACETYLTRANSFERASE, CYTOSOLIC"/>
    <property type="match status" value="1"/>
</dbReference>
<dbReference type="PROSITE" id="PS00098">
    <property type="entry name" value="THIOLASE_1"/>
    <property type="match status" value="1"/>
</dbReference>
<reference evidence="8 9" key="1">
    <citation type="submission" date="2014-03" db="EMBL/GenBank/DDBJ databases">
        <title>Draft genome sequence of Deinococcus phoenicis 1P10ME.</title>
        <authorList>
            <person name="Stepanov V.G."/>
            <person name="Vaishampayan P."/>
            <person name="Venkateswaran K."/>
            <person name="Fox G.E."/>
        </authorList>
    </citation>
    <scope>NUCLEOTIDE SEQUENCE [LARGE SCALE GENOMIC DNA]</scope>
    <source>
        <strain evidence="8 9">1P10ME</strain>
    </source>
</reference>
<evidence type="ECO:0000256" key="3">
    <source>
        <dbReference type="ARBA" id="ARBA00023315"/>
    </source>
</evidence>
<dbReference type="PIRSF" id="PIRSF000429">
    <property type="entry name" value="Ac-CoA_Ac_transf"/>
    <property type="match status" value="1"/>
</dbReference>
<sequence length="391" mass="40114">METLVITAARRTPIGSFLGSLAEVSAADLGVAAAKAVLDGVNGDDVADVIVGNVLQAGQGMNVARQVAIKAGLAEHVPGLTVNRVCGSGLQAVISAVQGLRAGDGKLYLAGGTESMSRAPYLLPGARKGYRLGHAQALDSILVDGLTDVFNDYHMGMTAENIAAQWNLTREEQDAFALESQERAARAIEGGHFRDEIVPVEVPGRKGPALFEQDEYPRATSLDALAKLKPAFKKDGGTVTAGNASGLNDGAAMLVVTTEEYARANGLPVLAEIASYAAIGVDPKIMGIGPAKAVPIALEKAGMTLADVDLLELNEAFAAQSLAVLRDLGADPAKVNLTGGAIALGHPIGASGARVLVTLLHSLRREGKETGVASLCIGGGMGIAMVVRARG</sequence>
<dbReference type="CDD" id="cd00751">
    <property type="entry name" value="thiolase"/>
    <property type="match status" value="1"/>
</dbReference>
<dbReference type="AlphaFoldDB" id="A0A016QUY0"/>
<evidence type="ECO:0000259" key="6">
    <source>
        <dbReference type="Pfam" id="PF00108"/>
    </source>
</evidence>
<evidence type="ECO:0000313" key="9">
    <source>
        <dbReference type="Proteomes" id="UP000020492"/>
    </source>
</evidence>
<evidence type="ECO:0000313" key="8">
    <source>
        <dbReference type="EMBL" id="EYB69677.1"/>
    </source>
</evidence>